<dbReference type="InterPro" id="IPR036378">
    <property type="entry name" value="FAS1_dom_sf"/>
</dbReference>
<protein>
    <recommendedName>
        <fullName evidence="2">FAS1 domain-containing protein</fullName>
    </recommendedName>
</protein>
<feature type="chain" id="PRO_5001476862" description="FAS1 domain-containing protein" evidence="1">
    <location>
        <begin position="25"/>
        <end position="248"/>
    </location>
</feature>
<sequence>MLLNIRILLLLLLILSLLSIFSVAKKTITDLLYEDKRFSNLVRALQRTRILHEINRYESATLFAPVNEAFEDDPLMTRERMLYHFLIEEIKGEELRKNGLLLNTRLNMGEKLNTLGQKVKVEVESDSNIVYVGNGKITEFDKKADNGIIHVINGVLDTPVDLYTTLTSMDQLTVFSDYLRMRKLDDYLSNENHITIFAPTNDVIKNQLKYHEREYLMGECGGGLDDLDLWTKYHLHKSTGVSNTPLIT</sequence>
<feature type="signal peptide" evidence="1">
    <location>
        <begin position="1"/>
        <end position="24"/>
    </location>
</feature>
<dbReference type="Proteomes" id="UP000022910">
    <property type="component" value="Unassembled WGS sequence"/>
</dbReference>
<accession>A0A015NHC4</accession>
<dbReference type="GO" id="GO:0030198">
    <property type="term" value="P:extracellular matrix organization"/>
    <property type="evidence" value="ECO:0007669"/>
    <property type="project" value="TreeGrafter"/>
</dbReference>
<dbReference type="Pfam" id="PF02469">
    <property type="entry name" value="Fasciclin"/>
    <property type="match status" value="2"/>
</dbReference>
<dbReference type="SUPFAM" id="SSF82153">
    <property type="entry name" value="FAS1 domain"/>
    <property type="match status" value="2"/>
</dbReference>
<dbReference type="PANTHER" id="PTHR10900">
    <property type="entry name" value="PERIOSTIN-RELATED"/>
    <property type="match status" value="1"/>
</dbReference>
<dbReference type="Gene3D" id="2.30.180.10">
    <property type="entry name" value="FAS1 domain"/>
    <property type="match status" value="2"/>
</dbReference>
<dbReference type="PANTHER" id="PTHR10900:SF77">
    <property type="entry name" value="FI19380P1"/>
    <property type="match status" value="1"/>
</dbReference>
<evidence type="ECO:0000259" key="2">
    <source>
        <dbReference type="PROSITE" id="PS50213"/>
    </source>
</evidence>
<dbReference type="EMBL" id="JEMT01007963">
    <property type="protein sequence ID" value="EXX78813.1"/>
    <property type="molecule type" value="Genomic_DNA"/>
</dbReference>
<dbReference type="InterPro" id="IPR000782">
    <property type="entry name" value="FAS1_domain"/>
</dbReference>
<dbReference type="GO" id="GO:0005615">
    <property type="term" value="C:extracellular space"/>
    <property type="evidence" value="ECO:0007669"/>
    <property type="project" value="TreeGrafter"/>
</dbReference>
<feature type="domain" description="FAS1" evidence="2">
    <location>
        <begin position="159"/>
        <end position="248"/>
    </location>
</feature>
<dbReference type="GO" id="GO:0007155">
    <property type="term" value="P:cell adhesion"/>
    <property type="evidence" value="ECO:0007669"/>
    <property type="project" value="TreeGrafter"/>
</dbReference>
<gene>
    <name evidence="3" type="ORF">RirG_011660</name>
</gene>
<dbReference type="AlphaFoldDB" id="A0A015NHC4"/>
<dbReference type="GO" id="GO:0031012">
    <property type="term" value="C:extracellular matrix"/>
    <property type="evidence" value="ECO:0007669"/>
    <property type="project" value="TreeGrafter"/>
</dbReference>
<proteinExistence type="predicted"/>
<dbReference type="HOGENOM" id="CLU_1120635_0_0_1"/>
<keyword evidence="4" id="KW-1185">Reference proteome</keyword>
<keyword evidence="1" id="KW-0732">Signal</keyword>
<evidence type="ECO:0000313" key="3">
    <source>
        <dbReference type="EMBL" id="EXX78813.1"/>
    </source>
</evidence>
<dbReference type="InterPro" id="IPR050904">
    <property type="entry name" value="Adhesion/Biosynth-related"/>
</dbReference>
<dbReference type="OrthoDB" id="14252at2759"/>
<organism evidence="3 4">
    <name type="scientific">Rhizophagus irregularis (strain DAOM 197198w)</name>
    <name type="common">Glomus intraradices</name>
    <dbReference type="NCBI Taxonomy" id="1432141"/>
    <lineage>
        <taxon>Eukaryota</taxon>
        <taxon>Fungi</taxon>
        <taxon>Fungi incertae sedis</taxon>
        <taxon>Mucoromycota</taxon>
        <taxon>Glomeromycotina</taxon>
        <taxon>Glomeromycetes</taxon>
        <taxon>Glomerales</taxon>
        <taxon>Glomeraceae</taxon>
        <taxon>Rhizophagus</taxon>
    </lineage>
</organism>
<dbReference type="PROSITE" id="PS50213">
    <property type="entry name" value="FAS1"/>
    <property type="match status" value="2"/>
</dbReference>
<feature type="domain" description="FAS1" evidence="2">
    <location>
        <begin position="25"/>
        <end position="156"/>
    </location>
</feature>
<dbReference type="SMART" id="SM00554">
    <property type="entry name" value="FAS1"/>
    <property type="match status" value="1"/>
</dbReference>
<comment type="caution">
    <text evidence="3">The sequence shown here is derived from an EMBL/GenBank/DDBJ whole genome shotgun (WGS) entry which is preliminary data.</text>
</comment>
<reference evidence="3 4" key="1">
    <citation type="submission" date="2014-02" db="EMBL/GenBank/DDBJ databases">
        <title>Single nucleus genome sequencing reveals high similarity among nuclei of an endomycorrhizal fungus.</title>
        <authorList>
            <person name="Lin K."/>
            <person name="Geurts R."/>
            <person name="Zhang Z."/>
            <person name="Limpens E."/>
            <person name="Saunders D.G."/>
            <person name="Mu D."/>
            <person name="Pang E."/>
            <person name="Cao H."/>
            <person name="Cha H."/>
            <person name="Lin T."/>
            <person name="Zhou Q."/>
            <person name="Shang Y."/>
            <person name="Li Y."/>
            <person name="Ivanov S."/>
            <person name="Sharma T."/>
            <person name="Velzen R.V."/>
            <person name="Ruijter N.D."/>
            <person name="Aanen D.K."/>
            <person name="Win J."/>
            <person name="Kamoun S."/>
            <person name="Bisseling T."/>
            <person name="Huang S."/>
        </authorList>
    </citation>
    <scope>NUCLEOTIDE SEQUENCE [LARGE SCALE GENOMIC DNA]</scope>
    <source>
        <strain evidence="4">DAOM197198w</strain>
    </source>
</reference>
<name>A0A015NHC4_RHIIW</name>
<dbReference type="STRING" id="1432141.A0A015NHC4"/>
<dbReference type="GO" id="GO:0050839">
    <property type="term" value="F:cell adhesion molecule binding"/>
    <property type="evidence" value="ECO:0007669"/>
    <property type="project" value="TreeGrafter"/>
</dbReference>
<evidence type="ECO:0000313" key="4">
    <source>
        <dbReference type="Proteomes" id="UP000022910"/>
    </source>
</evidence>
<evidence type="ECO:0000256" key="1">
    <source>
        <dbReference type="SAM" id="SignalP"/>
    </source>
</evidence>